<evidence type="ECO:0000256" key="1">
    <source>
        <dbReference type="SAM" id="MobiDB-lite"/>
    </source>
</evidence>
<proteinExistence type="predicted"/>
<accession>A0AA35YFY8</accession>
<feature type="region of interest" description="Disordered" evidence="1">
    <location>
        <begin position="1"/>
        <end position="83"/>
    </location>
</feature>
<gene>
    <name evidence="2" type="ORF">LSALG_LOCUS13432</name>
</gene>
<dbReference type="EMBL" id="OX465078">
    <property type="protein sequence ID" value="CAI9273275.1"/>
    <property type="molecule type" value="Genomic_DNA"/>
</dbReference>
<protein>
    <submittedName>
        <fullName evidence="2">Uncharacterized protein</fullName>
    </submittedName>
</protein>
<dbReference type="Proteomes" id="UP001177003">
    <property type="component" value="Chromosome 2"/>
</dbReference>
<feature type="compositionally biased region" description="Basic residues" evidence="1">
    <location>
        <begin position="17"/>
        <end position="26"/>
    </location>
</feature>
<sequence>MTAKFQAILADADKGKKGGRGSKKASKKDTAKEGPSWSEGERSESDSESEMCIEENHPIHTEDQGPVHNEEDEHVHNEPLVRTKVPPKNREVTPLLNDYVPSLPPSPKTTTSTPINIAYYPPPISSQPQTSIPVLIPIFIESTIPPQASTAPLSSVNVSDTGANTSGCSSHVNPPISPIRTDDPDMIFVDDEDDMGGFTYSPFQISIDSEDEASATKGELKSLHANIDQLILASNPSSSSSYSKVGVEFILERVTREHATNTSTMNKAVSDSADVCKSTTEKFNKLLLTPSSLWKIIRLTTTPTSSLRTRPFRMYVTCLK</sequence>
<feature type="compositionally biased region" description="Basic and acidic residues" evidence="1">
    <location>
        <begin position="54"/>
        <end position="81"/>
    </location>
</feature>
<evidence type="ECO:0000313" key="3">
    <source>
        <dbReference type="Proteomes" id="UP001177003"/>
    </source>
</evidence>
<feature type="region of interest" description="Disordered" evidence="1">
    <location>
        <begin position="163"/>
        <end position="182"/>
    </location>
</feature>
<name>A0AA35YFY8_LACSI</name>
<feature type="compositionally biased region" description="Polar residues" evidence="1">
    <location>
        <begin position="163"/>
        <end position="172"/>
    </location>
</feature>
<reference evidence="2" key="1">
    <citation type="submission" date="2023-04" db="EMBL/GenBank/DDBJ databases">
        <authorList>
            <person name="Vijverberg K."/>
            <person name="Xiong W."/>
            <person name="Schranz E."/>
        </authorList>
    </citation>
    <scope>NUCLEOTIDE SEQUENCE</scope>
</reference>
<keyword evidence="3" id="KW-1185">Reference proteome</keyword>
<organism evidence="2 3">
    <name type="scientific">Lactuca saligna</name>
    <name type="common">Willowleaf lettuce</name>
    <dbReference type="NCBI Taxonomy" id="75948"/>
    <lineage>
        <taxon>Eukaryota</taxon>
        <taxon>Viridiplantae</taxon>
        <taxon>Streptophyta</taxon>
        <taxon>Embryophyta</taxon>
        <taxon>Tracheophyta</taxon>
        <taxon>Spermatophyta</taxon>
        <taxon>Magnoliopsida</taxon>
        <taxon>eudicotyledons</taxon>
        <taxon>Gunneridae</taxon>
        <taxon>Pentapetalae</taxon>
        <taxon>asterids</taxon>
        <taxon>campanulids</taxon>
        <taxon>Asterales</taxon>
        <taxon>Asteraceae</taxon>
        <taxon>Cichorioideae</taxon>
        <taxon>Cichorieae</taxon>
        <taxon>Lactucinae</taxon>
        <taxon>Lactuca</taxon>
    </lineage>
</organism>
<evidence type="ECO:0000313" key="2">
    <source>
        <dbReference type="EMBL" id="CAI9273275.1"/>
    </source>
</evidence>
<dbReference type="AlphaFoldDB" id="A0AA35YFY8"/>